<keyword evidence="3 6" id="KW-0378">Hydrolase</keyword>
<dbReference type="Pfam" id="PF08386">
    <property type="entry name" value="Abhydrolase_4"/>
    <property type="match status" value="1"/>
</dbReference>
<dbReference type="InterPro" id="IPR000073">
    <property type="entry name" value="AB_hydrolase_1"/>
</dbReference>
<evidence type="ECO:0000259" key="5">
    <source>
        <dbReference type="Pfam" id="PF08386"/>
    </source>
</evidence>
<reference evidence="6 7" key="1">
    <citation type="submission" date="2024-09" db="EMBL/GenBank/DDBJ databases">
        <authorList>
            <person name="Sun Q."/>
            <person name="Mori K."/>
        </authorList>
    </citation>
    <scope>NUCLEOTIDE SEQUENCE [LARGE SCALE GENOMIC DNA]</scope>
    <source>
        <strain evidence="6 7">TBRC 7907</strain>
    </source>
</reference>
<gene>
    <name evidence="6" type="ORF">ACFFQA_22045</name>
</gene>
<evidence type="ECO:0000256" key="3">
    <source>
        <dbReference type="ARBA" id="ARBA00022801"/>
    </source>
</evidence>
<comment type="caution">
    <text evidence="6">The sequence shown here is derived from an EMBL/GenBank/DDBJ whole genome shotgun (WGS) entry which is preliminary data.</text>
</comment>
<feature type="domain" description="AB hydrolase-1" evidence="4">
    <location>
        <begin position="95"/>
        <end position="258"/>
    </location>
</feature>
<protein>
    <submittedName>
        <fullName evidence="6">Alpha/beta fold hydrolase</fullName>
    </submittedName>
</protein>
<keyword evidence="2" id="KW-0732">Signal</keyword>
<name>A0ABV6A0E1_9PSEU</name>
<dbReference type="Pfam" id="PF00561">
    <property type="entry name" value="Abhydrolase_1"/>
    <property type="match status" value="1"/>
</dbReference>
<evidence type="ECO:0000313" key="6">
    <source>
        <dbReference type="EMBL" id="MFB9906623.1"/>
    </source>
</evidence>
<feature type="domain" description="Peptidase S33 tripeptidyl aminopeptidase-like C-terminal" evidence="5">
    <location>
        <begin position="425"/>
        <end position="522"/>
    </location>
</feature>
<dbReference type="PANTHER" id="PTHR43248">
    <property type="entry name" value="2-SUCCINYL-6-HYDROXY-2,4-CYCLOHEXADIENE-1-CARBOXYLATE SYNTHASE"/>
    <property type="match status" value="1"/>
</dbReference>
<accession>A0ABV6A0E1</accession>
<dbReference type="InterPro" id="IPR051601">
    <property type="entry name" value="Serine_prot/Carboxylest_S33"/>
</dbReference>
<dbReference type="Gene3D" id="3.40.50.1820">
    <property type="entry name" value="alpha/beta hydrolase"/>
    <property type="match status" value="1"/>
</dbReference>
<dbReference type="RefSeq" id="WP_377855236.1">
    <property type="nucleotide sequence ID" value="NZ_JBHLZU010000018.1"/>
</dbReference>
<evidence type="ECO:0000256" key="2">
    <source>
        <dbReference type="ARBA" id="ARBA00022729"/>
    </source>
</evidence>
<dbReference type="InterPro" id="IPR013595">
    <property type="entry name" value="Pept_S33_TAP-like_C"/>
</dbReference>
<dbReference type="InterPro" id="IPR029058">
    <property type="entry name" value="AB_hydrolase_fold"/>
</dbReference>
<dbReference type="PANTHER" id="PTHR43248:SF29">
    <property type="entry name" value="TRIPEPTIDYL AMINOPEPTIDASE"/>
    <property type="match status" value="1"/>
</dbReference>
<dbReference type="EMBL" id="JBHLZU010000018">
    <property type="protein sequence ID" value="MFB9906623.1"/>
    <property type="molecule type" value="Genomic_DNA"/>
</dbReference>
<evidence type="ECO:0000313" key="7">
    <source>
        <dbReference type="Proteomes" id="UP001589693"/>
    </source>
</evidence>
<evidence type="ECO:0000256" key="1">
    <source>
        <dbReference type="ARBA" id="ARBA00010088"/>
    </source>
</evidence>
<comment type="similarity">
    <text evidence="1">Belongs to the peptidase S33 family.</text>
</comment>
<dbReference type="GO" id="GO:0016787">
    <property type="term" value="F:hydrolase activity"/>
    <property type="evidence" value="ECO:0007669"/>
    <property type="project" value="UniProtKB-KW"/>
</dbReference>
<evidence type="ECO:0000259" key="4">
    <source>
        <dbReference type="Pfam" id="PF00561"/>
    </source>
</evidence>
<sequence length="530" mass="57039">MIADLGGRRRALAVVGVVVPALVLGAAPAHAERYAVAEQPPAVKALSWEDCAGNAELKCASLDVPLEHADPEGDHATLALVKAPARTPSERLGSLVVNRGGPGFSTTEYLELIKAKQLPAPWDDRVWDRYDVIGLDQRGVGKATPAVTCFATPEAAAAFGAGVPTVPVSPSEVMKRAAKDAEFATGCRKHSGKLLDHLSTAAVARDLDLVREALGEQRLNFLGQSYGVALGTVYANLFPQRVGSFVLDSVLNPANTTTGPVGSVPSERIGSDTSTRDVMREFLRLCAQGKSCQFAKYGPHAHDELLTKLRDKPLALTTPDGKEVSLTYSKLVVYIGGRLYQTKAWSGIDYMLDLTHRALAEPTGQAASDLAQVVAFMDEYEPDNPYNELTPAYSAFTCNDDDTSKFALAWWAAAERRERIAAHFATLRAYETSQCASWAGRPKERYTGPWKAKTEKPVLILNNRFDPATPLSGALDLSRTLNSRLLITEGWGHITTQQSTCAITATSDYLVTGALPKPGATCEPDVIPFS</sequence>
<organism evidence="6 7">
    <name type="scientific">Allokutzneria oryzae</name>
    <dbReference type="NCBI Taxonomy" id="1378989"/>
    <lineage>
        <taxon>Bacteria</taxon>
        <taxon>Bacillati</taxon>
        <taxon>Actinomycetota</taxon>
        <taxon>Actinomycetes</taxon>
        <taxon>Pseudonocardiales</taxon>
        <taxon>Pseudonocardiaceae</taxon>
        <taxon>Allokutzneria</taxon>
    </lineage>
</organism>
<dbReference type="SUPFAM" id="SSF53474">
    <property type="entry name" value="alpha/beta-Hydrolases"/>
    <property type="match status" value="1"/>
</dbReference>
<dbReference type="Proteomes" id="UP001589693">
    <property type="component" value="Unassembled WGS sequence"/>
</dbReference>
<keyword evidence="7" id="KW-1185">Reference proteome</keyword>
<proteinExistence type="inferred from homology"/>